<dbReference type="PATRIC" id="fig|1122985.7.peg.995"/>
<sequence length="212" mass="23277">MTVEMKDASLALEGKNLFHNLSFVVSGGEMLCVMGESGCGKTTLLRCILGFQPLDEGAVSIGGTELTPLSAEYMRSMMAYIPQEMNLPCNTVAELVALPYQLRVNRDKRFSKEALMDQWQRLRLDEALYGKQLAEVSGGERQRIMLSMVGMLDKKVVLVDEPTSALDVESSLLVAGYLQGLAKRGTAIIAVSHDRAFAGQCDKTLMLNLHDQ</sequence>
<dbReference type="Proteomes" id="UP000027442">
    <property type="component" value="Unassembled WGS sequence"/>
</dbReference>
<dbReference type="InterPro" id="IPR050153">
    <property type="entry name" value="Metal_Ion_Import_ABC"/>
</dbReference>
<dbReference type="RefSeq" id="WP_018966175.1">
    <property type="nucleotide sequence ID" value="NZ_KB899210.1"/>
</dbReference>
<dbReference type="PANTHER" id="PTHR42734:SF17">
    <property type="entry name" value="METAL TRANSPORT SYSTEM ATP-BINDING PROTEIN TM_0124-RELATED"/>
    <property type="match status" value="1"/>
</dbReference>
<dbReference type="GO" id="GO:0016887">
    <property type="term" value="F:ATP hydrolysis activity"/>
    <property type="evidence" value="ECO:0007669"/>
    <property type="project" value="InterPro"/>
</dbReference>
<comment type="similarity">
    <text evidence="1">Belongs to the ABC transporter superfamily.</text>
</comment>
<dbReference type="Pfam" id="PF00005">
    <property type="entry name" value="ABC_tran"/>
    <property type="match status" value="1"/>
</dbReference>
<keyword evidence="4 6" id="KW-0067">ATP-binding</keyword>
<dbReference type="PROSITE" id="PS50893">
    <property type="entry name" value="ABC_TRANSPORTER_2"/>
    <property type="match status" value="1"/>
</dbReference>
<dbReference type="AlphaFoldDB" id="A0A069QT25"/>
<evidence type="ECO:0000256" key="2">
    <source>
        <dbReference type="ARBA" id="ARBA00022448"/>
    </source>
</evidence>
<dbReference type="GO" id="GO:0005524">
    <property type="term" value="F:ATP binding"/>
    <property type="evidence" value="ECO:0007669"/>
    <property type="project" value="UniProtKB-KW"/>
</dbReference>
<keyword evidence="7" id="KW-1185">Reference proteome</keyword>
<dbReference type="HOGENOM" id="CLU_000604_1_22_10"/>
<dbReference type="EMBL" id="JNGW01000035">
    <property type="protein sequence ID" value="KDR53006.1"/>
    <property type="molecule type" value="Genomic_DNA"/>
</dbReference>
<protein>
    <submittedName>
        <fullName evidence="6">ABC transporter, ATP-binding protein</fullName>
    </submittedName>
</protein>
<evidence type="ECO:0000313" key="6">
    <source>
        <dbReference type="EMBL" id="KDR53006.1"/>
    </source>
</evidence>
<dbReference type="InterPro" id="IPR003593">
    <property type="entry name" value="AAA+_ATPase"/>
</dbReference>
<evidence type="ECO:0000259" key="5">
    <source>
        <dbReference type="PROSITE" id="PS50893"/>
    </source>
</evidence>
<evidence type="ECO:0000256" key="3">
    <source>
        <dbReference type="ARBA" id="ARBA00022741"/>
    </source>
</evidence>
<dbReference type="eggNOG" id="COG1136">
    <property type="taxonomic scope" value="Bacteria"/>
</dbReference>
<name>A0A069QT25_HOYLO</name>
<reference evidence="6 7" key="1">
    <citation type="submission" date="2013-08" db="EMBL/GenBank/DDBJ databases">
        <authorList>
            <person name="Weinstock G."/>
            <person name="Sodergren E."/>
            <person name="Wylie T."/>
            <person name="Fulton L."/>
            <person name="Fulton R."/>
            <person name="Fronick C."/>
            <person name="O'Laughlin M."/>
            <person name="Godfrey J."/>
            <person name="Miner T."/>
            <person name="Herter B."/>
            <person name="Appelbaum E."/>
            <person name="Cordes M."/>
            <person name="Lek S."/>
            <person name="Wollam A."/>
            <person name="Pepin K.H."/>
            <person name="Palsikar V.B."/>
            <person name="Mitreva M."/>
            <person name="Wilson R.K."/>
        </authorList>
    </citation>
    <scope>NUCLEOTIDE SEQUENCE [LARGE SCALE GENOMIC DNA]</scope>
    <source>
        <strain evidence="6 7">ATCC 15930</strain>
    </source>
</reference>
<dbReference type="PANTHER" id="PTHR42734">
    <property type="entry name" value="METAL TRANSPORT SYSTEM ATP-BINDING PROTEIN TM_0124-RELATED"/>
    <property type="match status" value="1"/>
</dbReference>
<evidence type="ECO:0000256" key="1">
    <source>
        <dbReference type="ARBA" id="ARBA00005417"/>
    </source>
</evidence>
<keyword evidence="3" id="KW-0547">Nucleotide-binding</keyword>
<accession>A0A069QT25</accession>
<feature type="domain" description="ABC transporter" evidence="5">
    <location>
        <begin position="3"/>
        <end position="209"/>
    </location>
</feature>
<comment type="caution">
    <text evidence="6">The sequence shown here is derived from an EMBL/GenBank/DDBJ whole genome shotgun (WGS) entry which is preliminary data.</text>
</comment>
<dbReference type="InterPro" id="IPR003439">
    <property type="entry name" value="ABC_transporter-like_ATP-bd"/>
</dbReference>
<keyword evidence="2" id="KW-0813">Transport</keyword>
<organism evidence="6 7">
    <name type="scientific">Hoylesella loescheii DSM 19665 = JCM 12249 = ATCC 15930</name>
    <dbReference type="NCBI Taxonomy" id="1122985"/>
    <lineage>
        <taxon>Bacteria</taxon>
        <taxon>Pseudomonadati</taxon>
        <taxon>Bacteroidota</taxon>
        <taxon>Bacteroidia</taxon>
        <taxon>Bacteroidales</taxon>
        <taxon>Prevotellaceae</taxon>
        <taxon>Hoylesella</taxon>
    </lineage>
</organism>
<proteinExistence type="inferred from homology"/>
<evidence type="ECO:0000313" key="7">
    <source>
        <dbReference type="Proteomes" id="UP000027442"/>
    </source>
</evidence>
<dbReference type="InterPro" id="IPR027417">
    <property type="entry name" value="P-loop_NTPase"/>
</dbReference>
<gene>
    <name evidence="6" type="ORF">HMPREF1991_00961</name>
</gene>
<dbReference type="SMART" id="SM00382">
    <property type="entry name" value="AAA"/>
    <property type="match status" value="1"/>
</dbReference>
<dbReference type="SUPFAM" id="SSF52540">
    <property type="entry name" value="P-loop containing nucleoside triphosphate hydrolases"/>
    <property type="match status" value="1"/>
</dbReference>
<evidence type="ECO:0000256" key="4">
    <source>
        <dbReference type="ARBA" id="ARBA00022840"/>
    </source>
</evidence>
<dbReference type="Gene3D" id="3.40.50.300">
    <property type="entry name" value="P-loop containing nucleotide triphosphate hydrolases"/>
    <property type="match status" value="1"/>
</dbReference>